<dbReference type="Gene3D" id="3.20.20.70">
    <property type="entry name" value="Aldolase class I"/>
    <property type="match status" value="1"/>
</dbReference>
<protein>
    <recommendedName>
        <fullName evidence="6">Radical SAM core domain-containing protein</fullName>
    </recommendedName>
</protein>
<comment type="cofactor">
    <cofactor evidence="1">
        <name>[4Fe-4S] cluster</name>
        <dbReference type="ChEBI" id="CHEBI:49883"/>
    </cofactor>
</comment>
<dbReference type="Pfam" id="PF04055">
    <property type="entry name" value="Radical_SAM"/>
    <property type="match status" value="1"/>
</dbReference>
<keyword evidence="3" id="KW-0479">Metal-binding</keyword>
<evidence type="ECO:0000256" key="3">
    <source>
        <dbReference type="ARBA" id="ARBA00022723"/>
    </source>
</evidence>
<dbReference type="GO" id="GO:0046872">
    <property type="term" value="F:metal ion binding"/>
    <property type="evidence" value="ECO:0007669"/>
    <property type="project" value="UniProtKB-KW"/>
</dbReference>
<dbReference type="InterPro" id="IPR034474">
    <property type="entry name" value="Methyltransferase_Class_D"/>
</dbReference>
<dbReference type="SFLD" id="SFLDS00029">
    <property type="entry name" value="Radical_SAM"/>
    <property type="match status" value="1"/>
</dbReference>
<dbReference type="SFLD" id="SFLDG01100">
    <property type="entry name" value="methyltransferase_(Class_D)"/>
    <property type="match status" value="1"/>
</dbReference>
<keyword evidence="2" id="KW-0949">S-adenosyl-L-methionine</keyword>
<evidence type="ECO:0000256" key="2">
    <source>
        <dbReference type="ARBA" id="ARBA00022691"/>
    </source>
</evidence>
<sequence length="453" mass="48830">MSALPRSVCPVCLAPVIATHESVNGETFLVKECPEHGVFRTVVWRGTPDFHGWSRAKIPSLPKEPLTKVEKGCPNDCGLCGAHRQHTCTALIEVTWRCDLGCPVCFASSGKQAQTDPAVEEIGFLLDRVIRISGLCNIQLSGGEPTVRDDLPALIRLARGKGFPFVQLNTNGLRLAREPGYAATLAEAGLSSVFLQFDGTSDDIYGSLRGKPLLADKIAAMEALTEVGVGVVLVPTVVPGVNEHDLGAIVRLASLHSPGVRGVHFQPVSYFGRYPDAPDDAQRITLPELMRSLEEQTGGSIRAIDFQPPGCEHSHCSFHANYVVTESRALKRLSAKGQCGCAPRPAEEGADKAKAFVKRQWAAPGTSLPMAHAMTTDVPDELDVFIERAATHTLAISAMAFQDAWTLDLERLKGCCIHVVSPDGRLIPFCAYNLTSMDGESLYRGKCHGPVQS</sequence>
<evidence type="ECO:0000259" key="6">
    <source>
        <dbReference type="PROSITE" id="PS51918"/>
    </source>
</evidence>
<dbReference type="GO" id="GO:0003824">
    <property type="term" value="F:catalytic activity"/>
    <property type="evidence" value="ECO:0007669"/>
    <property type="project" value="InterPro"/>
</dbReference>
<dbReference type="PATRIC" id="fig|879567.3.peg.1977"/>
<dbReference type="CDD" id="cd01335">
    <property type="entry name" value="Radical_SAM"/>
    <property type="match status" value="1"/>
</dbReference>
<dbReference type="SUPFAM" id="SSF102114">
    <property type="entry name" value="Radical SAM enzymes"/>
    <property type="match status" value="1"/>
</dbReference>
<dbReference type="AlphaFoldDB" id="M1WQQ4"/>
<dbReference type="OrthoDB" id="9782387at2"/>
<dbReference type="BioCyc" id="DPIE1322246:BN4_RS09400-MONOMER"/>
<dbReference type="PANTHER" id="PTHR43306:SF1">
    <property type="entry name" value="7,8-DIHYDRO-6-HYDROXYMETHYLPTERIN DIMETHYLTRANSFERASE"/>
    <property type="match status" value="1"/>
</dbReference>
<gene>
    <name evidence="7" type="ordered locus">BN4_11874</name>
</gene>
<dbReference type="HOGENOM" id="CLU_023791_0_0_7"/>
<name>M1WQQ4_PSEP2</name>
<evidence type="ECO:0000256" key="4">
    <source>
        <dbReference type="ARBA" id="ARBA00023004"/>
    </source>
</evidence>
<reference evidence="7 8" key="1">
    <citation type="journal article" date="2013" name="PLoS ONE">
        <title>The first genomic and proteomic characterization of a deep-sea sulfate reducer: insights into the piezophilic lifestyle of Desulfovibrio piezophilus.</title>
        <authorList>
            <person name="Pradel N."/>
            <person name="Ji B."/>
            <person name="Gimenez G."/>
            <person name="Talla E."/>
            <person name="Lenoble P."/>
            <person name="Garel M."/>
            <person name="Tamburini C."/>
            <person name="Fourquet P."/>
            <person name="Lebrun R."/>
            <person name="Bertin P."/>
            <person name="Denis Y."/>
            <person name="Pophillat M."/>
            <person name="Barbe V."/>
            <person name="Ollivier B."/>
            <person name="Dolla A."/>
        </authorList>
    </citation>
    <scope>NUCLEOTIDE SEQUENCE [LARGE SCALE GENOMIC DNA]</scope>
    <source>
        <strain evidence="8">DSM 10523 / SB164P1</strain>
    </source>
</reference>
<dbReference type="Proteomes" id="UP000011724">
    <property type="component" value="Chromosome"/>
</dbReference>
<dbReference type="InterPro" id="IPR007197">
    <property type="entry name" value="rSAM"/>
</dbReference>
<dbReference type="KEGG" id="dpi:BN4_11874"/>
<evidence type="ECO:0000313" key="7">
    <source>
        <dbReference type="EMBL" id="CCH49109.1"/>
    </source>
</evidence>
<proteinExistence type="predicted"/>
<accession>M1WQQ4</accession>
<evidence type="ECO:0000256" key="1">
    <source>
        <dbReference type="ARBA" id="ARBA00001966"/>
    </source>
</evidence>
<dbReference type="InterPro" id="IPR054698">
    <property type="entry name" value="rSAM_Se_TrsS"/>
</dbReference>
<dbReference type="STRING" id="1322246.BN4_11874"/>
<dbReference type="GO" id="GO:0051536">
    <property type="term" value="F:iron-sulfur cluster binding"/>
    <property type="evidence" value="ECO:0007669"/>
    <property type="project" value="UniProtKB-KW"/>
</dbReference>
<keyword evidence="4" id="KW-0408">Iron</keyword>
<dbReference type="EMBL" id="FO203427">
    <property type="protein sequence ID" value="CCH49109.1"/>
    <property type="molecule type" value="Genomic_DNA"/>
</dbReference>
<dbReference type="SFLD" id="SFLDG01067">
    <property type="entry name" value="SPASM/twitch_domain_containing"/>
    <property type="match status" value="1"/>
</dbReference>
<feature type="domain" description="Radical SAM core" evidence="6">
    <location>
        <begin position="84"/>
        <end position="302"/>
    </location>
</feature>
<keyword evidence="5" id="KW-0411">Iron-sulfur</keyword>
<keyword evidence="8" id="KW-1185">Reference proteome</keyword>
<dbReference type="PANTHER" id="PTHR43306">
    <property type="entry name" value="7,8-DIHYDRO-6-HYDROXYMETHYLPTERIN DIMETHYLTRANSFERASE"/>
    <property type="match status" value="1"/>
</dbReference>
<dbReference type="PROSITE" id="PS51918">
    <property type="entry name" value="RADICAL_SAM"/>
    <property type="match status" value="1"/>
</dbReference>
<evidence type="ECO:0000313" key="8">
    <source>
        <dbReference type="Proteomes" id="UP000011724"/>
    </source>
</evidence>
<dbReference type="InterPro" id="IPR013785">
    <property type="entry name" value="Aldolase_TIM"/>
</dbReference>
<evidence type="ECO:0000256" key="5">
    <source>
        <dbReference type="ARBA" id="ARBA00023014"/>
    </source>
</evidence>
<organism evidence="7 8">
    <name type="scientific">Pseudodesulfovibrio piezophilus (strain DSM 21447 / JCM 15486 / C1TLV30)</name>
    <name type="common">Desulfovibrio piezophilus</name>
    <dbReference type="NCBI Taxonomy" id="1322246"/>
    <lineage>
        <taxon>Bacteria</taxon>
        <taxon>Pseudomonadati</taxon>
        <taxon>Thermodesulfobacteriota</taxon>
        <taxon>Desulfovibrionia</taxon>
        <taxon>Desulfovibrionales</taxon>
        <taxon>Desulfovibrionaceae</taxon>
    </lineage>
</organism>
<reference evidence="8" key="2">
    <citation type="journal article" date="2013" name="Stand. Genomic Sci.">
        <title>Complete genome sequence of Desulfocapsa sulfexigens, a marine deltaproteobacterium specialized in disproportionating inorganic sulfur compounds.</title>
        <authorList>
            <person name="Finster K.W."/>
            <person name="Kjeldsen K.U."/>
            <person name="Kube M."/>
            <person name="Reinhardt R."/>
            <person name="Mussmann M."/>
            <person name="Amann R."/>
            <person name="Schreiber L."/>
        </authorList>
    </citation>
    <scope>NUCLEOTIDE SEQUENCE [LARGE SCALE GENOMIC DNA]</scope>
    <source>
        <strain evidence="8">DSM 10523 / SB164P1</strain>
    </source>
</reference>
<dbReference type="InterPro" id="IPR058240">
    <property type="entry name" value="rSAM_sf"/>
</dbReference>
<dbReference type="RefSeq" id="WP_015415153.1">
    <property type="nucleotide sequence ID" value="NC_020409.1"/>
</dbReference>
<dbReference type="Pfam" id="PF23545">
    <property type="entry name" value="Zn_ribbon_HMPTM"/>
    <property type="match status" value="1"/>
</dbReference>
<dbReference type="eggNOG" id="COG1964">
    <property type="taxonomic scope" value="Bacteria"/>
</dbReference>
<dbReference type="InterPro" id="IPR056488">
    <property type="entry name" value="Zn_ribbon_HMPTM"/>
</dbReference>
<dbReference type="NCBIfam" id="NF045646">
    <property type="entry name" value="rSAM_Se_TrsS"/>
    <property type="match status" value="1"/>
</dbReference>